<keyword evidence="3" id="KW-0732">Signal</keyword>
<keyword evidence="2" id="KW-0812">Transmembrane</keyword>
<reference evidence="4" key="1">
    <citation type="submission" date="2024-07" db="EMBL/GenBank/DDBJ databases">
        <authorList>
            <person name="Yu S.T."/>
        </authorList>
    </citation>
    <scope>NUCLEOTIDE SEQUENCE</scope>
    <source>
        <strain evidence="4">R02</strain>
    </source>
</reference>
<evidence type="ECO:0000256" key="1">
    <source>
        <dbReference type="SAM" id="MobiDB-lite"/>
    </source>
</evidence>
<keyword evidence="2" id="KW-1133">Transmembrane helix</keyword>
<proteinExistence type="predicted"/>
<dbReference type="RefSeq" id="WP_369157847.1">
    <property type="nucleotide sequence ID" value="NZ_CP163429.1"/>
</dbReference>
<feature type="signal peptide" evidence="3">
    <location>
        <begin position="1"/>
        <end position="28"/>
    </location>
</feature>
<dbReference type="AlphaFoldDB" id="A0AB39LPM0"/>
<name>A0AB39LPM0_9ACTN</name>
<gene>
    <name evidence="4" type="ORF">AB5J57_20855</name>
</gene>
<dbReference type="EMBL" id="CP163429">
    <property type="protein sequence ID" value="XDP95813.1"/>
    <property type="molecule type" value="Genomic_DNA"/>
</dbReference>
<organism evidence="4">
    <name type="scientific">Streptomyces sp. R02</name>
    <dbReference type="NCBI Taxonomy" id="3238623"/>
    <lineage>
        <taxon>Bacteria</taxon>
        <taxon>Bacillati</taxon>
        <taxon>Actinomycetota</taxon>
        <taxon>Actinomycetes</taxon>
        <taxon>Kitasatosporales</taxon>
        <taxon>Streptomycetaceae</taxon>
        <taxon>Streptomyces</taxon>
    </lineage>
</organism>
<accession>A0AB39LPM0</accession>
<evidence type="ECO:0008006" key="5">
    <source>
        <dbReference type="Google" id="ProtNLM"/>
    </source>
</evidence>
<sequence length="246" mass="26440">MHHWKDGVRRLTAAAAALTATLALIVWAASPASAGGPTSVLVVSPESQETASAYWSDTAYSELERLLGPVGKGSRERPPEAVSASARQFNVTWLVHDVTPWRVDRVFMADAGQDAWIHTAERFNESPNGLWHRAEDPTHLYKVLYSLGVMGERTSAVPAPGIYPAPWETEQAAPGEDRAADAAVSGTRAAPATDDTGTDWWWAAPGLAAGAVLALVLRPYALRGAAAVRDRRNRGDDGPRQQLLDI</sequence>
<keyword evidence="2" id="KW-0472">Membrane</keyword>
<evidence type="ECO:0000256" key="3">
    <source>
        <dbReference type="SAM" id="SignalP"/>
    </source>
</evidence>
<feature type="transmembrane region" description="Helical" evidence="2">
    <location>
        <begin position="200"/>
        <end position="222"/>
    </location>
</feature>
<evidence type="ECO:0000256" key="2">
    <source>
        <dbReference type="SAM" id="Phobius"/>
    </source>
</evidence>
<protein>
    <recommendedName>
        <fullName evidence="5">Secreted protein</fullName>
    </recommendedName>
</protein>
<evidence type="ECO:0000313" key="4">
    <source>
        <dbReference type="EMBL" id="XDP95813.1"/>
    </source>
</evidence>
<feature type="region of interest" description="Disordered" evidence="1">
    <location>
        <begin position="168"/>
        <end position="195"/>
    </location>
</feature>
<feature type="chain" id="PRO_5044302265" description="Secreted protein" evidence="3">
    <location>
        <begin position="29"/>
        <end position="246"/>
    </location>
</feature>